<reference evidence="1 2" key="1">
    <citation type="submission" date="2017-08" db="EMBL/GenBank/DDBJ databases">
        <title>Infants hospitalized years apart are colonized by the same room-sourced microbial strains.</title>
        <authorList>
            <person name="Brooks B."/>
            <person name="Olm M.R."/>
            <person name="Firek B.A."/>
            <person name="Baker R."/>
            <person name="Thomas B.C."/>
            <person name="Morowitz M.J."/>
            <person name="Banfield J.F."/>
        </authorList>
    </citation>
    <scope>NUCLEOTIDE SEQUENCE [LARGE SCALE GENOMIC DNA]</scope>
    <source>
        <strain evidence="1">S2_003_000_R2_14</strain>
    </source>
</reference>
<keyword evidence="1" id="KW-0489">Methyltransferase</keyword>
<dbReference type="PANTHER" id="PTHR36112">
    <property type="entry name" value="RIBOSOMAL RNA SMALL SUBUNIT METHYLTRANSFERASE J"/>
    <property type="match status" value="1"/>
</dbReference>
<dbReference type="GO" id="GO:0008990">
    <property type="term" value="F:rRNA (guanine-N2-)-methyltransferase activity"/>
    <property type="evidence" value="ECO:0007669"/>
    <property type="project" value="InterPro"/>
</dbReference>
<proteinExistence type="predicted"/>
<sequence length="255" mass="27822">MKLPLAVTVSPKNPGRYQQEARARAAEWGLTYFERAMKSPLEPMLEELADVFLVLGGDGWTVHDAKGSLFFSPGMAQVRLRRLAGTAQDEDTILRLCELKAGDSLVDCTLGLAADAIVCASVVGPTGRVLGIEASMPLAIIAREGLRALAANIEVRHGLADDVLRTLEPGSFDCVIIDPMFDEPNRASVQFETLRRFAVHEPLTHETVRLAQRVARRWVVVKGGRRGAELTRLGLPRIAVRRASPLQWARLPGGA</sequence>
<evidence type="ECO:0000313" key="2">
    <source>
        <dbReference type="Proteomes" id="UP000249061"/>
    </source>
</evidence>
<dbReference type="Gene3D" id="3.40.50.150">
    <property type="entry name" value="Vaccinia Virus protein VP39"/>
    <property type="match status" value="1"/>
</dbReference>
<keyword evidence="1" id="KW-0808">Transferase</keyword>
<gene>
    <name evidence="1" type="ORF">DI536_20485</name>
</gene>
<dbReference type="SUPFAM" id="SSF53335">
    <property type="entry name" value="S-adenosyl-L-methionine-dependent methyltransferases"/>
    <property type="match status" value="1"/>
</dbReference>
<dbReference type="InterPro" id="IPR029063">
    <property type="entry name" value="SAM-dependent_MTases_sf"/>
</dbReference>
<protein>
    <submittedName>
        <fullName evidence="1">Protein-L-isoD(D-D) O-methyltransferase</fullName>
    </submittedName>
</protein>
<name>A0A2W5TCP4_9BACT</name>
<comment type="caution">
    <text evidence="1">The sequence shown here is derived from an EMBL/GenBank/DDBJ whole genome shotgun (WGS) entry which is preliminary data.</text>
</comment>
<dbReference type="Pfam" id="PF04445">
    <property type="entry name" value="SAM_MT"/>
    <property type="match status" value="1"/>
</dbReference>
<dbReference type="Proteomes" id="UP000249061">
    <property type="component" value="Unassembled WGS sequence"/>
</dbReference>
<dbReference type="PANTHER" id="PTHR36112:SF1">
    <property type="entry name" value="RIBOSOMAL RNA SMALL SUBUNIT METHYLTRANSFERASE J"/>
    <property type="match status" value="1"/>
</dbReference>
<dbReference type="EMBL" id="QFQP01000018">
    <property type="protein sequence ID" value="PZR10206.1"/>
    <property type="molecule type" value="Genomic_DNA"/>
</dbReference>
<accession>A0A2W5TCP4</accession>
<dbReference type="InterPro" id="IPR007536">
    <property type="entry name" value="16SrRNA_methylTrfase_J"/>
</dbReference>
<organism evidence="1 2">
    <name type="scientific">Archangium gephyra</name>
    <dbReference type="NCBI Taxonomy" id="48"/>
    <lineage>
        <taxon>Bacteria</taxon>
        <taxon>Pseudomonadati</taxon>
        <taxon>Myxococcota</taxon>
        <taxon>Myxococcia</taxon>
        <taxon>Myxococcales</taxon>
        <taxon>Cystobacterineae</taxon>
        <taxon>Archangiaceae</taxon>
        <taxon>Archangium</taxon>
    </lineage>
</organism>
<evidence type="ECO:0000313" key="1">
    <source>
        <dbReference type="EMBL" id="PZR10206.1"/>
    </source>
</evidence>
<dbReference type="AlphaFoldDB" id="A0A2W5TCP4"/>